<feature type="transmembrane region" description="Helical" evidence="6">
    <location>
        <begin position="131"/>
        <end position="150"/>
    </location>
</feature>
<evidence type="ECO:0000256" key="6">
    <source>
        <dbReference type="SAM" id="Phobius"/>
    </source>
</evidence>
<proteinExistence type="inferred from homology"/>
<dbReference type="GO" id="GO:0015205">
    <property type="term" value="F:nucleobase transmembrane transporter activity"/>
    <property type="evidence" value="ECO:0007669"/>
    <property type="project" value="TreeGrafter"/>
</dbReference>
<accession>A0A2B7WMB8</accession>
<feature type="transmembrane region" description="Helical" evidence="6">
    <location>
        <begin position="257"/>
        <end position="278"/>
    </location>
</feature>
<evidence type="ECO:0000256" key="5">
    <source>
        <dbReference type="ARBA" id="ARBA00023136"/>
    </source>
</evidence>
<dbReference type="CDD" id="cd11482">
    <property type="entry name" value="SLC-NCS1sbd_NRT1-like"/>
    <property type="match status" value="1"/>
</dbReference>
<feature type="transmembrane region" description="Helical" evidence="6">
    <location>
        <begin position="67"/>
        <end position="87"/>
    </location>
</feature>
<organism evidence="7 8">
    <name type="scientific">Helicocarpus griseus UAMH5409</name>
    <dbReference type="NCBI Taxonomy" id="1447875"/>
    <lineage>
        <taxon>Eukaryota</taxon>
        <taxon>Fungi</taxon>
        <taxon>Dikarya</taxon>
        <taxon>Ascomycota</taxon>
        <taxon>Pezizomycotina</taxon>
        <taxon>Eurotiomycetes</taxon>
        <taxon>Eurotiomycetidae</taxon>
        <taxon>Onygenales</taxon>
        <taxon>Ajellomycetaceae</taxon>
        <taxon>Helicocarpus</taxon>
    </lineage>
</organism>
<feature type="transmembrane region" description="Helical" evidence="6">
    <location>
        <begin position="467"/>
        <end position="488"/>
    </location>
</feature>
<reference evidence="7 8" key="1">
    <citation type="submission" date="2017-10" db="EMBL/GenBank/DDBJ databases">
        <title>Comparative genomics in systemic dimorphic fungi from Ajellomycetaceae.</title>
        <authorList>
            <person name="Munoz J.F."/>
            <person name="Mcewen J.G."/>
            <person name="Clay O.K."/>
            <person name="Cuomo C.A."/>
        </authorList>
    </citation>
    <scope>NUCLEOTIDE SEQUENCE [LARGE SCALE GENOMIC DNA]</scope>
    <source>
        <strain evidence="7 8">UAMH5409</strain>
    </source>
</reference>
<evidence type="ECO:0000256" key="2">
    <source>
        <dbReference type="ARBA" id="ARBA00008974"/>
    </source>
</evidence>
<evidence type="ECO:0000256" key="4">
    <source>
        <dbReference type="ARBA" id="ARBA00022989"/>
    </source>
</evidence>
<feature type="transmembrane region" description="Helical" evidence="6">
    <location>
        <begin position="186"/>
        <end position="206"/>
    </location>
</feature>
<evidence type="ECO:0000256" key="1">
    <source>
        <dbReference type="ARBA" id="ARBA00004141"/>
    </source>
</evidence>
<dbReference type="Proteomes" id="UP000223968">
    <property type="component" value="Unassembled WGS sequence"/>
</dbReference>
<name>A0A2B7WMB8_9EURO</name>
<feature type="transmembrane region" description="Helical" evidence="6">
    <location>
        <begin position="350"/>
        <end position="375"/>
    </location>
</feature>
<comment type="similarity">
    <text evidence="2">Belongs to the purine-cytosine permease (2.A.39) family.</text>
</comment>
<dbReference type="EMBL" id="PDNB01000240">
    <property type="protein sequence ID" value="PGG97746.1"/>
    <property type="molecule type" value="Genomic_DNA"/>
</dbReference>
<evidence type="ECO:0000313" key="7">
    <source>
        <dbReference type="EMBL" id="PGG97746.1"/>
    </source>
</evidence>
<sequence>MFLSPGNKEGDLSALSRGQRFQKAFTSLHNLHDAVTLKSAASSLVNEDLIPTPPEKRTWKALDFFNYWWSEAWAIATWSVGSTLITLGATVRDALLVVLFANVLSAVVIVLNGRAAAQYHIGYPVLSRTSFGIYGQYFVVILRALLGVIWGGVTLYYEAEFISICLRCIFPGWMKLPNKIPASQYITMQVMVSFFLAFLSAIPFMFIHTTKIRHLFSVKSVVVPLASMGIVIWATTANGGVSADKLVDESKKTSVSVFAWGLIGQFNAVISTNSALIVTVPDLVRYSKTKNAQMYGQALGLPLSQTICGAFGIITTAALKNMYGEAYWNPYDMLNGILDHTYTSKARAGVFFASASFAFSCLCTSIATNVIPFAADITCLAPKYVNIIRGQFIWLILAFAIVPWRIVSTANGFLSFLGGYSIFQGPVASIMIVDYFIIRRGNIHIPHLFIGNPTSRYFYTRGINMRAFAAFVVGFLLPLVGFVGSFGHKVSSAATKMFNLGWALSFLVGGVAYWVMCMMWSVPGDDGSGKFEEKVEEAENTTLDGTIFEAEERRMSGEGKGEGETREMQVPVAVV</sequence>
<protein>
    <recommendedName>
        <fullName evidence="9">Allantoin permease</fullName>
    </recommendedName>
</protein>
<keyword evidence="5 6" id="KW-0472">Membrane</keyword>
<feature type="transmembrane region" description="Helical" evidence="6">
    <location>
        <begin position="500"/>
        <end position="522"/>
    </location>
</feature>
<dbReference type="GO" id="GO:0005886">
    <property type="term" value="C:plasma membrane"/>
    <property type="evidence" value="ECO:0007669"/>
    <property type="project" value="TreeGrafter"/>
</dbReference>
<feature type="transmembrane region" description="Helical" evidence="6">
    <location>
        <begin position="218"/>
        <end position="237"/>
    </location>
</feature>
<comment type="subcellular location">
    <subcellularLocation>
        <location evidence="1">Membrane</location>
        <topology evidence="1">Multi-pass membrane protein</topology>
    </subcellularLocation>
</comment>
<dbReference type="InterPro" id="IPR001248">
    <property type="entry name" value="Pur-cyt_permease"/>
</dbReference>
<feature type="transmembrane region" description="Helical" evidence="6">
    <location>
        <begin position="387"/>
        <end position="407"/>
    </location>
</feature>
<keyword evidence="4 6" id="KW-1133">Transmembrane helix</keyword>
<dbReference type="OrthoDB" id="2018619at2759"/>
<feature type="transmembrane region" description="Helical" evidence="6">
    <location>
        <begin position="94"/>
        <end position="111"/>
    </location>
</feature>
<comment type="caution">
    <text evidence="7">The sequence shown here is derived from an EMBL/GenBank/DDBJ whole genome shotgun (WGS) entry which is preliminary data.</text>
</comment>
<dbReference type="Gene3D" id="1.10.4160.10">
    <property type="entry name" value="Hydantoin permease"/>
    <property type="match status" value="1"/>
</dbReference>
<keyword evidence="8" id="KW-1185">Reference proteome</keyword>
<dbReference type="PANTHER" id="PTHR30618:SF0">
    <property type="entry name" value="PURINE-URACIL PERMEASE NCS1"/>
    <property type="match status" value="1"/>
</dbReference>
<gene>
    <name evidence="7" type="ORF">AJ79_09098</name>
</gene>
<keyword evidence="3 6" id="KW-0812">Transmembrane</keyword>
<evidence type="ECO:0008006" key="9">
    <source>
        <dbReference type="Google" id="ProtNLM"/>
    </source>
</evidence>
<evidence type="ECO:0000256" key="3">
    <source>
        <dbReference type="ARBA" id="ARBA00022692"/>
    </source>
</evidence>
<evidence type="ECO:0000313" key="8">
    <source>
        <dbReference type="Proteomes" id="UP000223968"/>
    </source>
</evidence>
<dbReference type="PANTHER" id="PTHR30618">
    <property type="entry name" value="NCS1 FAMILY PURINE/PYRIMIDINE TRANSPORTER"/>
    <property type="match status" value="1"/>
</dbReference>
<feature type="transmembrane region" description="Helical" evidence="6">
    <location>
        <begin position="413"/>
        <end position="438"/>
    </location>
</feature>
<dbReference type="AlphaFoldDB" id="A0A2B7WMB8"/>
<dbReference type="InterPro" id="IPR045225">
    <property type="entry name" value="Uracil/uridine/allantoin_perm"/>
</dbReference>
<dbReference type="Pfam" id="PF02133">
    <property type="entry name" value="Transp_cyt_pur"/>
    <property type="match status" value="1"/>
</dbReference>